<dbReference type="PANTHER" id="PTHR31600">
    <property type="entry name" value="TINY MACROCYSTS PROTEIN B-RELATED"/>
    <property type="match status" value="1"/>
</dbReference>
<comment type="caution">
    <text evidence="3">The sequence shown here is derived from an EMBL/GenBank/DDBJ whole genome shotgun (WGS) entry which is preliminary data.</text>
</comment>
<dbReference type="EMBL" id="JAEHOE010000012">
    <property type="protein sequence ID" value="KAG2497903.1"/>
    <property type="molecule type" value="Genomic_DNA"/>
</dbReference>
<dbReference type="AlphaFoldDB" id="A0A835YAV4"/>
<dbReference type="PANTHER" id="PTHR31600:SF2">
    <property type="entry name" value="GAMETE ENRICHED GENE 10 PROTEIN-RELATED"/>
    <property type="match status" value="1"/>
</dbReference>
<dbReference type="OrthoDB" id="547932at2759"/>
<evidence type="ECO:0000313" key="4">
    <source>
        <dbReference type="Proteomes" id="UP000612055"/>
    </source>
</evidence>
<keyword evidence="2" id="KW-1133">Transmembrane helix</keyword>
<evidence type="ECO:0000313" key="3">
    <source>
        <dbReference type="EMBL" id="KAG2497903.1"/>
    </source>
</evidence>
<evidence type="ECO:0000256" key="2">
    <source>
        <dbReference type="SAM" id="Phobius"/>
    </source>
</evidence>
<feature type="compositionally biased region" description="Basic and acidic residues" evidence="1">
    <location>
        <begin position="99"/>
        <end position="110"/>
    </location>
</feature>
<feature type="transmembrane region" description="Helical" evidence="2">
    <location>
        <begin position="207"/>
        <end position="227"/>
    </location>
</feature>
<feature type="region of interest" description="Disordered" evidence="1">
    <location>
        <begin position="484"/>
        <end position="512"/>
    </location>
</feature>
<feature type="compositionally biased region" description="Low complexity" evidence="1">
    <location>
        <begin position="144"/>
        <end position="156"/>
    </location>
</feature>
<feature type="compositionally biased region" description="Basic residues" evidence="1">
    <location>
        <begin position="87"/>
        <end position="96"/>
    </location>
</feature>
<keyword evidence="2" id="KW-0472">Membrane</keyword>
<feature type="compositionally biased region" description="Basic and acidic residues" evidence="1">
    <location>
        <begin position="64"/>
        <end position="77"/>
    </location>
</feature>
<feature type="region of interest" description="Disordered" evidence="1">
    <location>
        <begin position="43"/>
        <end position="189"/>
    </location>
</feature>
<feature type="compositionally biased region" description="Low complexity" evidence="1">
    <location>
        <begin position="494"/>
        <end position="509"/>
    </location>
</feature>
<protein>
    <submittedName>
        <fullName evidence="3">Uncharacterized protein</fullName>
    </submittedName>
</protein>
<keyword evidence="4" id="KW-1185">Reference proteome</keyword>
<keyword evidence="2" id="KW-0812">Transmembrane</keyword>
<reference evidence="3" key="1">
    <citation type="journal article" date="2020" name="bioRxiv">
        <title>Comparative genomics of Chlamydomonas.</title>
        <authorList>
            <person name="Craig R.J."/>
            <person name="Hasan A.R."/>
            <person name="Ness R.W."/>
            <person name="Keightley P.D."/>
        </authorList>
    </citation>
    <scope>NUCLEOTIDE SEQUENCE</scope>
    <source>
        <strain evidence="3">CCAP 11/70</strain>
    </source>
</reference>
<dbReference type="Proteomes" id="UP000612055">
    <property type="component" value="Unassembled WGS sequence"/>
</dbReference>
<organism evidence="3 4">
    <name type="scientific">Edaphochlamys debaryana</name>
    <dbReference type="NCBI Taxonomy" id="47281"/>
    <lineage>
        <taxon>Eukaryota</taxon>
        <taxon>Viridiplantae</taxon>
        <taxon>Chlorophyta</taxon>
        <taxon>core chlorophytes</taxon>
        <taxon>Chlorophyceae</taxon>
        <taxon>CS clade</taxon>
        <taxon>Chlamydomonadales</taxon>
        <taxon>Chlamydomonadales incertae sedis</taxon>
        <taxon>Edaphochlamys</taxon>
    </lineage>
</organism>
<feature type="compositionally biased region" description="Acidic residues" evidence="1">
    <location>
        <begin position="48"/>
        <end position="63"/>
    </location>
</feature>
<gene>
    <name evidence="3" type="ORF">HYH03_004168</name>
</gene>
<name>A0A835YAV4_9CHLO</name>
<proteinExistence type="predicted"/>
<sequence length="525" mass="56772">MPLACLVYQWVLVQRLEAARLMGIVAMLGLPNPILRQLSSKEAKIMEEESDESDDGDSDLEEERNDRTSGTKGKGEGKASASPKGPKAGRVKRSASHRSAGEAAKDKRDSGSAPVQPAAKEGGAVDTGKTAYAEADGGGREAGVEAPSSESASSDDGASRKKSTTISQAVHAADGATRPSVGKKKSAPRAKGIPINGKVLVPSIASVANFMVPLALWNVAVAVIYVVSWSQLHGMQGPLSSLNMASHVIYRYTRLRALAFGFVIQDDLVSRGLWRGMLAKEISLFESEYQALLYGGTPITLAGSVFNHPVPASTFESSAFALEFFRHQRCFRFDQSACFKPGDEYYEVTHHGLDVMVRRMLTEMTLLSQDDDKDVRFDGSRYNFMFYVGGQDLYEGLQQAADLFVSFSLSRYHAVTRMHLLFLFATCLLALLYVVFILWPHLARIVHDAARQSALLSHVPPEALDVRAHVRNVMRRALRGRGARARAKQHCGAEEAASTGAGAEATTGSPKEPLLLAEVAELGGS</sequence>
<feature type="transmembrane region" description="Helical" evidence="2">
    <location>
        <begin position="420"/>
        <end position="442"/>
    </location>
</feature>
<dbReference type="InterPro" id="IPR052994">
    <property type="entry name" value="Tiny_macrocysts_regulators"/>
</dbReference>
<evidence type="ECO:0000256" key="1">
    <source>
        <dbReference type="SAM" id="MobiDB-lite"/>
    </source>
</evidence>
<accession>A0A835YAV4</accession>